<name>A0A0A1V1R8_9HYPO</name>
<dbReference type="InterPro" id="IPR051607">
    <property type="entry name" value="Metallo-dep_hydrolases"/>
</dbReference>
<comment type="cofactor">
    <cofactor evidence="1">
        <name>Zn(2+)</name>
        <dbReference type="ChEBI" id="CHEBI:29105"/>
    </cofactor>
</comment>
<dbReference type="SUPFAM" id="SSF51556">
    <property type="entry name" value="Metallo-dependent hydrolases"/>
    <property type="match status" value="1"/>
</dbReference>
<dbReference type="eggNOG" id="KOG3968">
    <property type="taxonomic scope" value="Eukaryota"/>
</dbReference>
<dbReference type="InterPro" id="IPR011059">
    <property type="entry name" value="Metal-dep_hydrolase_composite"/>
</dbReference>
<comment type="catalytic activity">
    <reaction evidence="8">
        <text>guanine + H2O + H(+) = xanthine + NH4(+)</text>
        <dbReference type="Rhea" id="RHEA:14665"/>
        <dbReference type="ChEBI" id="CHEBI:15377"/>
        <dbReference type="ChEBI" id="CHEBI:15378"/>
        <dbReference type="ChEBI" id="CHEBI:16235"/>
        <dbReference type="ChEBI" id="CHEBI:17712"/>
        <dbReference type="ChEBI" id="CHEBI:28938"/>
        <dbReference type="EC" id="3.5.4.3"/>
    </reaction>
</comment>
<dbReference type="AlphaFoldDB" id="A0A0A1V1R8"/>
<dbReference type="EC" id="3.5.4.3" evidence="4"/>
<gene>
    <name evidence="13" type="ORF">X797_003283</name>
</gene>
<sequence>MESSSKPSRRKSLMLGNFVHSQTPEELKFFLDAAIAVDERGKIVGIDDDSADVHTAKKQLLCRLRWHEHDVDVYSCRRGQFFFPGFIDTHVHASQYPIVGVFGESTLINWLETYVFPCEERFSDEKVARQVYTACVQRTLAHGTTTAAYYATTHVAATNLLAKICFHLGQRAFIGRVCMDRDGDLSPECLRDPSSQEALSRTRKVIEFIDDLDPDYDLVSPILTPRFALSCTPEAMNELSEMHRKLHLPIQTHISENPLEIKDVADMYPDTGSYAKVYDTYGLLTPKTILGHSVHLSEGEARLIRERKSKVSHCPCSNSALGSGEARVLWLWDRHIDVGLGTDMSGGYSPSILEAARQAVLVSRHLAMKAPDEETRKKVNLSVAQVLYLATRGGAKVVGLEDKVGGFEVGKDWDAQLVGLHIVGDHKEGHHKDHGNVDLFEWDLCNWKDIVAKWMYNGDDRNTKIVWVKGRQVHRRPC</sequence>
<dbReference type="GO" id="GO:0008270">
    <property type="term" value="F:zinc ion binding"/>
    <property type="evidence" value="ECO:0007669"/>
    <property type="project" value="TreeGrafter"/>
</dbReference>
<comment type="function">
    <text evidence="9">Catalyzes the hydrolytic deamination of guanine, producing xanthine and ammonia.</text>
</comment>
<evidence type="ECO:0000256" key="6">
    <source>
        <dbReference type="ARBA" id="ARBA00022801"/>
    </source>
</evidence>
<evidence type="ECO:0000313" key="13">
    <source>
        <dbReference type="EMBL" id="EXV03483.1"/>
    </source>
</evidence>
<organism evidence="13 14">
    <name type="scientific">Metarhizium robertsii</name>
    <dbReference type="NCBI Taxonomy" id="568076"/>
    <lineage>
        <taxon>Eukaryota</taxon>
        <taxon>Fungi</taxon>
        <taxon>Dikarya</taxon>
        <taxon>Ascomycota</taxon>
        <taxon>Pezizomycotina</taxon>
        <taxon>Sordariomycetes</taxon>
        <taxon>Hypocreomycetidae</taxon>
        <taxon>Hypocreales</taxon>
        <taxon>Clavicipitaceae</taxon>
        <taxon>Metarhizium</taxon>
    </lineage>
</organism>
<dbReference type="FunFam" id="3.20.20.140:FF:000022">
    <property type="entry name" value="Guanine deaminase"/>
    <property type="match status" value="1"/>
</dbReference>
<evidence type="ECO:0000256" key="3">
    <source>
        <dbReference type="ARBA" id="ARBA00006745"/>
    </source>
</evidence>
<evidence type="ECO:0000256" key="2">
    <source>
        <dbReference type="ARBA" id="ARBA00004984"/>
    </source>
</evidence>
<evidence type="ECO:0000256" key="7">
    <source>
        <dbReference type="ARBA" id="ARBA00022833"/>
    </source>
</evidence>
<dbReference type="Proteomes" id="UP000030151">
    <property type="component" value="Unassembled WGS sequence"/>
</dbReference>
<keyword evidence="7" id="KW-0862">Zinc</keyword>
<evidence type="ECO:0000256" key="5">
    <source>
        <dbReference type="ARBA" id="ARBA00022723"/>
    </source>
</evidence>
<reference evidence="13 14" key="1">
    <citation type="submission" date="2014-02" db="EMBL/GenBank/DDBJ databases">
        <title>The genome sequence of the entomopathogenic fungus Metarhizium robertsii ARSEF 2575.</title>
        <authorList>
            <person name="Giuliano Garisto Donzelli B."/>
            <person name="Roe B.A."/>
            <person name="Macmil S.L."/>
            <person name="Krasnoff S.B."/>
            <person name="Gibson D.M."/>
        </authorList>
    </citation>
    <scope>NUCLEOTIDE SEQUENCE [LARGE SCALE GENOMIC DNA]</scope>
    <source>
        <strain evidence="13 14">ARSEF 2575</strain>
    </source>
</reference>
<evidence type="ECO:0000256" key="8">
    <source>
        <dbReference type="ARBA" id="ARBA00051148"/>
    </source>
</evidence>
<dbReference type="PANTHER" id="PTHR11271:SF6">
    <property type="entry name" value="GUANINE DEAMINASE"/>
    <property type="match status" value="1"/>
</dbReference>
<dbReference type="Gene3D" id="3.20.20.140">
    <property type="entry name" value="Metal-dependent hydrolases"/>
    <property type="match status" value="1"/>
</dbReference>
<evidence type="ECO:0000256" key="4">
    <source>
        <dbReference type="ARBA" id="ARBA00012781"/>
    </source>
</evidence>
<protein>
    <recommendedName>
        <fullName evidence="10">Probable guanine deaminase</fullName>
        <ecNumber evidence="4">3.5.4.3</ecNumber>
    </recommendedName>
    <alternativeName>
        <fullName evidence="11">Guanine aminohydrolase</fullName>
    </alternativeName>
</protein>
<feature type="domain" description="Amidohydrolase-related" evidence="12">
    <location>
        <begin position="83"/>
        <end position="473"/>
    </location>
</feature>
<evidence type="ECO:0000313" key="14">
    <source>
        <dbReference type="Proteomes" id="UP000030151"/>
    </source>
</evidence>
<evidence type="ECO:0000256" key="11">
    <source>
        <dbReference type="ARBA" id="ARBA00083147"/>
    </source>
</evidence>
<comment type="pathway">
    <text evidence="2">Purine metabolism; guanine degradation; xanthine from guanine: step 1/1.</text>
</comment>
<dbReference type="Pfam" id="PF01979">
    <property type="entry name" value="Amidohydro_1"/>
    <property type="match status" value="1"/>
</dbReference>
<dbReference type="PANTHER" id="PTHR11271">
    <property type="entry name" value="GUANINE DEAMINASE"/>
    <property type="match status" value="1"/>
</dbReference>
<keyword evidence="5" id="KW-0479">Metal-binding</keyword>
<dbReference type="GO" id="GO:0008892">
    <property type="term" value="F:guanine deaminase activity"/>
    <property type="evidence" value="ECO:0007669"/>
    <property type="project" value="UniProtKB-EC"/>
</dbReference>
<comment type="caution">
    <text evidence="13">The sequence shown here is derived from an EMBL/GenBank/DDBJ whole genome shotgun (WGS) entry which is preliminary data.</text>
</comment>
<dbReference type="OrthoDB" id="194468at2759"/>
<evidence type="ECO:0000259" key="12">
    <source>
        <dbReference type="Pfam" id="PF01979"/>
    </source>
</evidence>
<evidence type="ECO:0000256" key="1">
    <source>
        <dbReference type="ARBA" id="ARBA00001947"/>
    </source>
</evidence>
<dbReference type="Gene3D" id="2.30.40.10">
    <property type="entry name" value="Urease, subunit C, domain 1"/>
    <property type="match status" value="1"/>
</dbReference>
<dbReference type="InterPro" id="IPR006680">
    <property type="entry name" value="Amidohydro-rel"/>
</dbReference>
<dbReference type="HOGENOM" id="CLU_012358_0_0_1"/>
<proteinExistence type="inferred from homology"/>
<dbReference type="EMBL" id="JELW01000003">
    <property type="protein sequence ID" value="EXV03483.1"/>
    <property type="molecule type" value="Genomic_DNA"/>
</dbReference>
<dbReference type="GO" id="GO:0005829">
    <property type="term" value="C:cytosol"/>
    <property type="evidence" value="ECO:0007669"/>
    <property type="project" value="TreeGrafter"/>
</dbReference>
<evidence type="ECO:0000256" key="10">
    <source>
        <dbReference type="ARBA" id="ARBA00069860"/>
    </source>
</evidence>
<accession>A0A0A1V1R8</accession>
<evidence type="ECO:0000256" key="9">
    <source>
        <dbReference type="ARBA" id="ARBA00056079"/>
    </source>
</evidence>
<dbReference type="InterPro" id="IPR032466">
    <property type="entry name" value="Metal_Hydrolase"/>
</dbReference>
<keyword evidence="6" id="KW-0378">Hydrolase</keyword>
<comment type="similarity">
    <text evidence="3">Belongs to the metallo-dependent hydrolases superfamily. ATZ/TRZ family.</text>
</comment>
<dbReference type="GO" id="GO:0046098">
    <property type="term" value="P:guanine metabolic process"/>
    <property type="evidence" value="ECO:0007669"/>
    <property type="project" value="TreeGrafter"/>
</dbReference>